<reference evidence="7 8" key="1">
    <citation type="submission" date="2018-08" db="EMBL/GenBank/DDBJ databases">
        <title>Meiothermus terrae DSM 26712 genome sequencing project.</title>
        <authorList>
            <person name="Da Costa M.S."/>
            <person name="Albuquerque L."/>
            <person name="Raposo P."/>
            <person name="Froufe H.J.C."/>
            <person name="Barroso C.S."/>
            <person name="Egas C."/>
        </authorList>
    </citation>
    <scope>NUCLEOTIDE SEQUENCE [LARGE SCALE GENOMIC DNA]</scope>
    <source>
        <strain evidence="7 8">DSM 26712</strain>
    </source>
</reference>
<evidence type="ECO:0000256" key="2">
    <source>
        <dbReference type="ARBA" id="ARBA00022692"/>
    </source>
</evidence>
<evidence type="ECO:0000256" key="6">
    <source>
        <dbReference type="SAM" id="Phobius"/>
    </source>
</evidence>
<keyword evidence="4 6" id="KW-0472">Membrane</keyword>
<keyword evidence="3 6" id="KW-1133">Transmembrane helix</keyword>
<evidence type="ECO:0000256" key="3">
    <source>
        <dbReference type="ARBA" id="ARBA00022989"/>
    </source>
</evidence>
<evidence type="ECO:0000313" key="7">
    <source>
        <dbReference type="EMBL" id="RIH81632.1"/>
    </source>
</evidence>
<evidence type="ECO:0000313" key="8">
    <source>
        <dbReference type="Proteomes" id="UP000265715"/>
    </source>
</evidence>
<evidence type="ECO:0000256" key="1">
    <source>
        <dbReference type="ARBA" id="ARBA00004167"/>
    </source>
</evidence>
<keyword evidence="8" id="KW-1185">Reference proteome</keyword>
<dbReference type="PANTHER" id="PTHR30168">
    <property type="entry name" value="PUTATIVE MEMBRANE PROTEIN YPFJ"/>
    <property type="match status" value="1"/>
</dbReference>
<dbReference type="PANTHER" id="PTHR30168:SF0">
    <property type="entry name" value="INNER MEMBRANE PROTEIN"/>
    <property type="match status" value="1"/>
</dbReference>
<dbReference type="OrthoDB" id="9774900at2"/>
<evidence type="ECO:0000256" key="4">
    <source>
        <dbReference type="ARBA" id="ARBA00023136"/>
    </source>
</evidence>
<dbReference type="EMBL" id="QXDL01000159">
    <property type="protein sequence ID" value="RIH81632.1"/>
    <property type="molecule type" value="Genomic_DNA"/>
</dbReference>
<dbReference type="RefSeq" id="WP_119316006.1">
    <property type="nucleotide sequence ID" value="NZ_QXDL01000159.1"/>
</dbReference>
<dbReference type="Pfam" id="PF04228">
    <property type="entry name" value="Zn_peptidase"/>
    <property type="match status" value="1"/>
</dbReference>
<dbReference type="Proteomes" id="UP000265715">
    <property type="component" value="Unassembled WGS sequence"/>
</dbReference>
<protein>
    <submittedName>
        <fullName evidence="7">Putative neutral zinc metallopeptidase</fullName>
    </submittedName>
</protein>
<evidence type="ECO:0000256" key="5">
    <source>
        <dbReference type="SAM" id="MobiDB-lite"/>
    </source>
</evidence>
<proteinExistence type="predicted"/>
<sequence length="282" mass="30451">MKWGQMRQSGNVEDRRGRGPMLPGGPAGLGLGGVLLLLLGSLLFGANPLDVLNQIQGRAPTQTQEAPAADDPDSRFVRSVLGDLEDTWSTLFERSGQQYEPPRLVLYSGAVSSACGSASSAVGPFYCGRDARVYLDSTFFDRLAQNFGVSGDFAAAYVIAHEVGHHVQNLLGIMDQVAQRRARSDPATANALSVRLELQADCFAGVWGHYANRRGLLDFGDPEEAIGAATAIGDDNLQRRSQGYVVPDAFTHGSSAQRVRWFRTGFESGDPERCDTFSVRNP</sequence>
<comment type="caution">
    <text evidence="7">The sequence shown here is derived from an EMBL/GenBank/DDBJ whole genome shotgun (WGS) entry which is preliminary data.</text>
</comment>
<keyword evidence="2 6" id="KW-0812">Transmembrane</keyword>
<gene>
    <name evidence="7" type="ORF">Mterra_03047</name>
</gene>
<dbReference type="GO" id="GO:0016020">
    <property type="term" value="C:membrane"/>
    <property type="evidence" value="ECO:0007669"/>
    <property type="project" value="UniProtKB-SubCell"/>
</dbReference>
<name>A0A399EH81_9DEIN</name>
<organism evidence="7 8">
    <name type="scientific">Calidithermus terrae</name>
    <dbReference type="NCBI Taxonomy" id="1408545"/>
    <lineage>
        <taxon>Bacteria</taxon>
        <taxon>Thermotogati</taxon>
        <taxon>Deinococcota</taxon>
        <taxon>Deinococci</taxon>
        <taxon>Thermales</taxon>
        <taxon>Thermaceae</taxon>
        <taxon>Calidithermus</taxon>
    </lineage>
</organism>
<accession>A0A399EH81</accession>
<feature type="compositionally biased region" description="Polar residues" evidence="5">
    <location>
        <begin position="1"/>
        <end position="11"/>
    </location>
</feature>
<dbReference type="InterPro" id="IPR007343">
    <property type="entry name" value="Uncharacterised_pept_Zn_put"/>
</dbReference>
<comment type="subcellular location">
    <subcellularLocation>
        <location evidence="1">Membrane</location>
        <topology evidence="1">Single-pass membrane protein</topology>
    </subcellularLocation>
</comment>
<feature type="region of interest" description="Disordered" evidence="5">
    <location>
        <begin position="1"/>
        <end position="23"/>
    </location>
</feature>
<feature type="transmembrane region" description="Helical" evidence="6">
    <location>
        <begin position="21"/>
        <end position="44"/>
    </location>
</feature>
<dbReference type="AlphaFoldDB" id="A0A399EH81"/>